<organism evidence="2 3">
    <name type="scientific">Multifurca ochricompacta</name>
    <dbReference type="NCBI Taxonomy" id="376703"/>
    <lineage>
        <taxon>Eukaryota</taxon>
        <taxon>Fungi</taxon>
        <taxon>Dikarya</taxon>
        <taxon>Basidiomycota</taxon>
        <taxon>Agaricomycotina</taxon>
        <taxon>Agaricomycetes</taxon>
        <taxon>Russulales</taxon>
        <taxon>Russulaceae</taxon>
        <taxon>Multifurca</taxon>
    </lineage>
</organism>
<dbReference type="EMBL" id="WTXG01000166">
    <property type="protein sequence ID" value="KAI0291231.1"/>
    <property type="molecule type" value="Genomic_DNA"/>
</dbReference>
<gene>
    <name evidence="2" type="ORF">B0F90DRAFT_387441</name>
</gene>
<feature type="transmembrane region" description="Helical" evidence="1">
    <location>
        <begin position="102"/>
        <end position="121"/>
    </location>
</feature>
<accession>A0AAD4LXB5</accession>
<dbReference type="AlphaFoldDB" id="A0AAD4LXB5"/>
<keyword evidence="1" id="KW-0472">Membrane</keyword>
<dbReference type="Proteomes" id="UP001203297">
    <property type="component" value="Unassembled WGS sequence"/>
</dbReference>
<feature type="transmembrane region" description="Helical" evidence="1">
    <location>
        <begin position="133"/>
        <end position="152"/>
    </location>
</feature>
<sequence>MSPYICLMSHIYSSHPHFIPVSLPPSLRTLSHSACAPFPPPRFTTLHALAKMKPRPGGQVRAQSIVVLPSERRLDFPIFVAVTHLPEIAGFRLPPFYLRSPLGTFFFIYYSLHVGWAANHIPTYRNRPTDRPIVRYITLFPLLCTVLFPPIPHPPFTGVARRKKPRPLPTGDFVIFISLLPTSLLLSSSFPHTTNCIITFCLSFFFSFFFFGIVVALVQLVVFTK</sequence>
<evidence type="ECO:0000313" key="3">
    <source>
        <dbReference type="Proteomes" id="UP001203297"/>
    </source>
</evidence>
<comment type="caution">
    <text evidence="2">The sequence shown here is derived from an EMBL/GenBank/DDBJ whole genome shotgun (WGS) entry which is preliminary data.</text>
</comment>
<keyword evidence="3" id="KW-1185">Reference proteome</keyword>
<feature type="transmembrane region" description="Helical" evidence="1">
    <location>
        <begin position="197"/>
        <end position="223"/>
    </location>
</feature>
<name>A0AAD4LXB5_9AGAM</name>
<evidence type="ECO:0000313" key="2">
    <source>
        <dbReference type="EMBL" id="KAI0291231.1"/>
    </source>
</evidence>
<keyword evidence="1" id="KW-1133">Transmembrane helix</keyword>
<keyword evidence="1" id="KW-0812">Transmembrane</keyword>
<protein>
    <submittedName>
        <fullName evidence="2">Uncharacterized protein</fullName>
    </submittedName>
</protein>
<evidence type="ECO:0000256" key="1">
    <source>
        <dbReference type="SAM" id="Phobius"/>
    </source>
</evidence>
<proteinExistence type="predicted"/>
<feature type="transmembrane region" description="Helical" evidence="1">
    <location>
        <begin position="173"/>
        <end position="191"/>
    </location>
</feature>
<reference evidence="2" key="1">
    <citation type="journal article" date="2022" name="New Phytol.">
        <title>Evolutionary transition to the ectomycorrhizal habit in the genomes of a hyperdiverse lineage of mushroom-forming fungi.</title>
        <authorList>
            <person name="Looney B."/>
            <person name="Miyauchi S."/>
            <person name="Morin E."/>
            <person name="Drula E."/>
            <person name="Courty P.E."/>
            <person name="Kohler A."/>
            <person name="Kuo A."/>
            <person name="LaButti K."/>
            <person name="Pangilinan J."/>
            <person name="Lipzen A."/>
            <person name="Riley R."/>
            <person name="Andreopoulos W."/>
            <person name="He G."/>
            <person name="Johnson J."/>
            <person name="Nolan M."/>
            <person name="Tritt A."/>
            <person name="Barry K.W."/>
            <person name="Grigoriev I.V."/>
            <person name="Nagy L.G."/>
            <person name="Hibbett D."/>
            <person name="Henrissat B."/>
            <person name="Matheny P.B."/>
            <person name="Labbe J."/>
            <person name="Martin F.M."/>
        </authorList>
    </citation>
    <scope>NUCLEOTIDE SEQUENCE</scope>
    <source>
        <strain evidence="2">BPL690</strain>
    </source>
</reference>